<feature type="domain" description="Outer membrane protein beta-barrel" evidence="1">
    <location>
        <begin position="25"/>
        <end position="177"/>
    </location>
</feature>
<evidence type="ECO:0000259" key="1">
    <source>
        <dbReference type="Pfam" id="PF13568"/>
    </source>
</evidence>
<name>A0A645ANL0_9ZZZZ</name>
<proteinExistence type="predicted"/>
<gene>
    <name evidence="2" type="ORF">SDC9_100651</name>
</gene>
<reference evidence="2" key="1">
    <citation type="submission" date="2019-08" db="EMBL/GenBank/DDBJ databases">
        <authorList>
            <person name="Kucharzyk K."/>
            <person name="Murdoch R.W."/>
            <person name="Higgins S."/>
            <person name="Loffler F."/>
        </authorList>
    </citation>
    <scope>NUCLEOTIDE SEQUENCE</scope>
</reference>
<evidence type="ECO:0000313" key="2">
    <source>
        <dbReference type="EMBL" id="MPM53881.1"/>
    </source>
</evidence>
<dbReference type="InterPro" id="IPR025665">
    <property type="entry name" value="Beta-barrel_OMP_2"/>
</dbReference>
<dbReference type="Pfam" id="PF13568">
    <property type="entry name" value="OMP_b-brl_2"/>
    <property type="match status" value="1"/>
</dbReference>
<comment type="caution">
    <text evidence="2">The sequence shown here is derived from an EMBL/GenBank/DDBJ whole genome shotgun (WGS) entry which is preliminary data.</text>
</comment>
<protein>
    <recommendedName>
        <fullName evidence="1">Outer membrane protein beta-barrel domain-containing protein</fullName>
    </recommendedName>
</protein>
<dbReference type="InterPro" id="IPR011250">
    <property type="entry name" value="OMP/PagP_B-barrel"/>
</dbReference>
<dbReference type="AlphaFoldDB" id="A0A645ANL0"/>
<organism evidence="2">
    <name type="scientific">bioreactor metagenome</name>
    <dbReference type="NCBI Taxonomy" id="1076179"/>
    <lineage>
        <taxon>unclassified sequences</taxon>
        <taxon>metagenomes</taxon>
        <taxon>ecological metagenomes</taxon>
    </lineage>
</organism>
<accession>A0A645ANL0</accession>
<sequence length="205" mass="22942">MKSKKLFVTGLFVFLMMGSTVSAQLRFGLRGEVGINKPSFTKNLYSVENMNDFKVGPTIEFMLPVVDFGIEGSVLYSNKKMNVKKVSDKTTVEDISSHSIDIPVNLKYKIGLISPVKVFLAAGPYANFRLSGDDFKYADFKDNVEAKKFEAGINLGTGLEVINRVAVGFNYRMKLTDDYSVDEPDFKDIFNQKAGFWSITAALYF</sequence>
<dbReference type="SUPFAM" id="SSF56925">
    <property type="entry name" value="OMPA-like"/>
    <property type="match status" value="1"/>
</dbReference>
<dbReference type="EMBL" id="VSSQ01014544">
    <property type="protein sequence ID" value="MPM53881.1"/>
    <property type="molecule type" value="Genomic_DNA"/>
</dbReference>